<accession>A0AAD4M0A6</accession>
<evidence type="ECO:0000313" key="2">
    <source>
        <dbReference type="Proteomes" id="UP001203297"/>
    </source>
</evidence>
<organism evidence="1 2">
    <name type="scientific">Multifurca ochricompacta</name>
    <dbReference type="NCBI Taxonomy" id="376703"/>
    <lineage>
        <taxon>Eukaryota</taxon>
        <taxon>Fungi</taxon>
        <taxon>Dikarya</taxon>
        <taxon>Basidiomycota</taxon>
        <taxon>Agaricomycotina</taxon>
        <taxon>Agaricomycetes</taxon>
        <taxon>Russulales</taxon>
        <taxon>Russulaceae</taxon>
        <taxon>Multifurca</taxon>
    </lineage>
</organism>
<protein>
    <submittedName>
        <fullName evidence="1">Uncharacterized protein</fullName>
    </submittedName>
</protein>
<sequence>MDSEPLYGIDRLAATATPFYVHNLSCPMCFSVYYSVGFGLLSPSPPPTSFSGSKHLIGLSIFCDVNRYIRGCMSEEKFSRGRGGGHFFPSVQRTTYQRPLGARGLYMAIMYNLCSMIPEPQASVCFMAAYRYSHLCAHLEGFLVCPPPSPHVIV</sequence>
<dbReference type="AlphaFoldDB" id="A0AAD4M0A6"/>
<comment type="caution">
    <text evidence="1">The sequence shown here is derived from an EMBL/GenBank/DDBJ whole genome shotgun (WGS) entry which is preliminary data.</text>
</comment>
<evidence type="ECO:0000313" key="1">
    <source>
        <dbReference type="EMBL" id="KAI0295353.1"/>
    </source>
</evidence>
<reference evidence="1" key="1">
    <citation type="journal article" date="2022" name="New Phytol.">
        <title>Evolutionary transition to the ectomycorrhizal habit in the genomes of a hyperdiverse lineage of mushroom-forming fungi.</title>
        <authorList>
            <person name="Looney B."/>
            <person name="Miyauchi S."/>
            <person name="Morin E."/>
            <person name="Drula E."/>
            <person name="Courty P.E."/>
            <person name="Kohler A."/>
            <person name="Kuo A."/>
            <person name="LaButti K."/>
            <person name="Pangilinan J."/>
            <person name="Lipzen A."/>
            <person name="Riley R."/>
            <person name="Andreopoulos W."/>
            <person name="He G."/>
            <person name="Johnson J."/>
            <person name="Nolan M."/>
            <person name="Tritt A."/>
            <person name="Barry K.W."/>
            <person name="Grigoriev I.V."/>
            <person name="Nagy L.G."/>
            <person name="Hibbett D."/>
            <person name="Henrissat B."/>
            <person name="Matheny P.B."/>
            <person name="Labbe J."/>
            <person name="Martin F.M."/>
        </authorList>
    </citation>
    <scope>NUCLEOTIDE SEQUENCE</scope>
    <source>
        <strain evidence="1">BPL690</strain>
    </source>
</reference>
<gene>
    <name evidence="1" type="ORF">B0F90DRAFT_1149540</name>
</gene>
<keyword evidence="2" id="KW-1185">Reference proteome</keyword>
<dbReference type="Proteomes" id="UP001203297">
    <property type="component" value="Unassembled WGS sequence"/>
</dbReference>
<dbReference type="EMBL" id="WTXG01000059">
    <property type="protein sequence ID" value="KAI0295353.1"/>
    <property type="molecule type" value="Genomic_DNA"/>
</dbReference>
<name>A0AAD4M0A6_9AGAM</name>
<proteinExistence type="predicted"/>